<reference evidence="2" key="3">
    <citation type="journal article" date="2017" name="Nature">
        <title>Genome sequence of the progenitor of the wheat D genome Aegilops tauschii.</title>
        <authorList>
            <person name="Luo M.C."/>
            <person name="Gu Y.Q."/>
            <person name="Puiu D."/>
            <person name="Wang H."/>
            <person name="Twardziok S.O."/>
            <person name="Deal K.R."/>
            <person name="Huo N."/>
            <person name="Zhu T."/>
            <person name="Wang L."/>
            <person name="Wang Y."/>
            <person name="McGuire P.E."/>
            <person name="Liu S."/>
            <person name="Long H."/>
            <person name="Ramasamy R.K."/>
            <person name="Rodriguez J.C."/>
            <person name="Van S.L."/>
            <person name="Yuan L."/>
            <person name="Wang Z."/>
            <person name="Xia Z."/>
            <person name="Xiao L."/>
            <person name="Anderson O.D."/>
            <person name="Ouyang S."/>
            <person name="Liang Y."/>
            <person name="Zimin A.V."/>
            <person name="Pertea G."/>
            <person name="Qi P."/>
            <person name="Bennetzen J.L."/>
            <person name="Dai X."/>
            <person name="Dawson M.W."/>
            <person name="Muller H.G."/>
            <person name="Kugler K."/>
            <person name="Rivarola-Duarte L."/>
            <person name="Spannagl M."/>
            <person name="Mayer K.F.X."/>
            <person name="Lu F.H."/>
            <person name="Bevan M.W."/>
            <person name="Leroy P."/>
            <person name="Li P."/>
            <person name="You F.M."/>
            <person name="Sun Q."/>
            <person name="Liu Z."/>
            <person name="Lyons E."/>
            <person name="Wicker T."/>
            <person name="Salzberg S.L."/>
            <person name="Devos K.M."/>
            <person name="Dvorak J."/>
        </authorList>
    </citation>
    <scope>NUCLEOTIDE SEQUENCE [LARGE SCALE GENOMIC DNA]</scope>
    <source>
        <strain evidence="2">cv. AL8/78</strain>
    </source>
</reference>
<reference evidence="2" key="5">
    <citation type="journal article" date="2021" name="G3 (Bethesda)">
        <title>Aegilops tauschii genome assembly Aet v5.0 features greater sequence contiguity and improved annotation.</title>
        <authorList>
            <person name="Wang L."/>
            <person name="Zhu T."/>
            <person name="Rodriguez J.C."/>
            <person name="Deal K.R."/>
            <person name="Dubcovsky J."/>
            <person name="McGuire P.E."/>
            <person name="Lux T."/>
            <person name="Spannagl M."/>
            <person name="Mayer K.F.X."/>
            <person name="Baldrich P."/>
            <person name="Meyers B.C."/>
            <person name="Huo N."/>
            <person name="Gu Y.Q."/>
            <person name="Zhou H."/>
            <person name="Devos K.M."/>
            <person name="Bennetzen J.L."/>
            <person name="Unver T."/>
            <person name="Budak H."/>
            <person name="Gulick P.J."/>
            <person name="Galiba G."/>
            <person name="Kalapos B."/>
            <person name="Nelson D.R."/>
            <person name="Li P."/>
            <person name="You F.M."/>
            <person name="Luo M.C."/>
            <person name="Dvorak J."/>
        </authorList>
    </citation>
    <scope>NUCLEOTIDE SEQUENCE [LARGE SCALE GENOMIC DNA]</scope>
    <source>
        <strain evidence="2">cv. AL8/78</strain>
    </source>
</reference>
<proteinExistence type="predicted"/>
<feature type="compositionally biased region" description="Basic and acidic residues" evidence="1">
    <location>
        <begin position="32"/>
        <end position="41"/>
    </location>
</feature>
<reference evidence="3" key="2">
    <citation type="journal article" date="2017" name="Nat. Plants">
        <title>The Aegilops tauschii genome reveals multiple impacts of transposons.</title>
        <authorList>
            <person name="Zhao G."/>
            <person name="Zou C."/>
            <person name="Li K."/>
            <person name="Wang K."/>
            <person name="Li T."/>
            <person name="Gao L."/>
            <person name="Zhang X."/>
            <person name="Wang H."/>
            <person name="Yang Z."/>
            <person name="Liu X."/>
            <person name="Jiang W."/>
            <person name="Mao L."/>
            <person name="Kong X."/>
            <person name="Jiao Y."/>
            <person name="Jia J."/>
        </authorList>
    </citation>
    <scope>NUCLEOTIDE SEQUENCE [LARGE SCALE GENOMIC DNA]</scope>
    <source>
        <strain evidence="3">cv. AL8/78</strain>
    </source>
</reference>
<reference evidence="3" key="1">
    <citation type="journal article" date="2014" name="Science">
        <title>Ancient hybridizations among the ancestral genomes of bread wheat.</title>
        <authorList>
            <consortium name="International Wheat Genome Sequencing Consortium,"/>
            <person name="Marcussen T."/>
            <person name="Sandve S.R."/>
            <person name="Heier L."/>
            <person name="Spannagl M."/>
            <person name="Pfeifer M."/>
            <person name="Jakobsen K.S."/>
            <person name="Wulff B.B."/>
            <person name="Steuernagel B."/>
            <person name="Mayer K.F."/>
            <person name="Olsen O.A."/>
        </authorList>
    </citation>
    <scope>NUCLEOTIDE SEQUENCE [LARGE SCALE GENOMIC DNA]</scope>
    <source>
        <strain evidence="3">cv. AL8/78</strain>
    </source>
</reference>
<name>A0A453J2C8_AEGTS</name>
<keyword evidence="3" id="KW-1185">Reference proteome</keyword>
<protein>
    <submittedName>
        <fullName evidence="2">Uncharacterized protein</fullName>
    </submittedName>
</protein>
<evidence type="ECO:0000256" key="1">
    <source>
        <dbReference type="SAM" id="MobiDB-lite"/>
    </source>
</evidence>
<dbReference type="AlphaFoldDB" id="A0A453J2C8"/>
<dbReference type="STRING" id="200361.A0A453J2C8"/>
<dbReference type="Gramene" id="AET4Gv20762300.3">
    <property type="protein sequence ID" value="AET4Gv20762300.3"/>
    <property type="gene ID" value="AET4Gv20762300"/>
</dbReference>
<accession>A0A453J2C8</accession>
<feature type="region of interest" description="Disordered" evidence="1">
    <location>
        <begin position="1"/>
        <end position="106"/>
    </location>
</feature>
<evidence type="ECO:0000313" key="2">
    <source>
        <dbReference type="EnsemblPlants" id="AET4Gv20762300.3"/>
    </source>
</evidence>
<feature type="compositionally biased region" description="Low complexity" evidence="1">
    <location>
        <begin position="58"/>
        <end position="97"/>
    </location>
</feature>
<organism evidence="2 3">
    <name type="scientific">Aegilops tauschii subsp. strangulata</name>
    <name type="common">Goatgrass</name>
    <dbReference type="NCBI Taxonomy" id="200361"/>
    <lineage>
        <taxon>Eukaryota</taxon>
        <taxon>Viridiplantae</taxon>
        <taxon>Streptophyta</taxon>
        <taxon>Embryophyta</taxon>
        <taxon>Tracheophyta</taxon>
        <taxon>Spermatophyta</taxon>
        <taxon>Magnoliopsida</taxon>
        <taxon>Liliopsida</taxon>
        <taxon>Poales</taxon>
        <taxon>Poaceae</taxon>
        <taxon>BOP clade</taxon>
        <taxon>Pooideae</taxon>
        <taxon>Triticodae</taxon>
        <taxon>Triticeae</taxon>
        <taxon>Triticinae</taxon>
        <taxon>Aegilops</taxon>
    </lineage>
</organism>
<feature type="compositionally biased region" description="Polar residues" evidence="1">
    <location>
        <begin position="1"/>
        <end position="13"/>
    </location>
</feature>
<dbReference type="EnsemblPlants" id="AET4Gv20762300.3">
    <property type="protein sequence ID" value="AET4Gv20762300.3"/>
    <property type="gene ID" value="AET4Gv20762300"/>
</dbReference>
<evidence type="ECO:0000313" key="3">
    <source>
        <dbReference type="Proteomes" id="UP000015105"/>
    </source>
</evidence>
<sequence length="432" mass="45880">FLSTTSPSISLVRQDSPGHGKTPIHRKNNARASEKTKERMHPVSTQRLAPVPNANHQRALLPPSPLLLRPRTSTRSSASARSAPRAVSPATPTTAATNDPDAGAQPDKWEEFAARVSGEWDGFGADFTVAGDPVELPANVVPDAYREWGVQVFDWQTQCPTLADPAAPGALHYRLVRLLPTVGCEADAATVHTSHQRHVSSATAFAYGGAGGSYVATWPKGPSAVLEVEHCICHPDNAEVRVRLVQTVALAKDAARLRGVKVFSEQWYGPYRNGDQLGGCALRESAFAAGERLPASEVVGQWESAARFSGALDPVTVSILLQHVPHSPSKKIAVRDTDMSGVQGKFAGLEPDHEPRRTARDGAGVVTLLPKQLWSSLKVSGGDGDGDDGDVVCEVGWLLGHGSAVTSTCVLSRDGDVKEIAAAQETRVSEAT</sequence>
<reference evidence="2" key="4">
    <citation type="submission" date="2019-03" db="UniProtKB">
        <authorList>
            <consortium name="EnsemblPlants"/>
        </authorList>
    </citation>
    <scope>IDENTIFICATION</scope>
</reference>
<dbReference type="Proteomes" id="UP000015105">
    <property type="component" value="Chromosome 4D"/>
</dbReference>